<dbReference type="PROSITE" id="PS51900">
    <property type="entry name" value="CB"/>
    <property type="match status" value="1"/>
</dbReference>
<keyword evidence="6 11" id="KW-0159">Chromosome partition</keyword>
<dbReference type="PROSITE" id="PS51898">
    <property type="entry name" value="TYR_RECOMBINASE"/>
    <property type="match status" value="1"/>
</dbReference>
<evidence type="ECO:0000256" key="3">
    <source>
        <dbReference type="ARBA" id="ARBA00015810"/>
    </source>
</evidence>
<comment type="subcellular location">
    <subcellularLocation>
        <location evidence="1 11">Cytoplasm</location>
    </subcellularLocation>
</comment>
<keyword evidence="10 11" id="KW-0131">Cell cycle</keyword>
<evidence type="ECO:0000256" key="1">
    <source>
        <dbReference type="ARBA" id="ARBA00004496"/>
    </source>
</evidence>
<comment type="caution">
    <text evidence="14">The sequence shown here is derived from an EMBL/GenBank/DDBJ whole genome shotgun (WGS) entry which is preliminary data.</text>
</comment>
<sequence>MDEIEQASGAYLDHLAIERGLSNNTVGSYRRDLARYHDYLAGAGIHILGEITPETLRTFLQAAAAGEDGKKSLAASSIARLMACLRGFHGFTLSERLSSVDPTENLENPRLARPLPKALTITQTRALLEAFSGEDPASLRSRALLETLYASGARVSEVCSLDVDDLGILAGSEAEKTGENPITLVTVTGKGNKQRLVPLGEYAVNALEAYLVRARPQLAQKGRGSSALFLNLRGGRLSRQSAWNIIREAAEKAGIKTAVSPHSLRHSFATHMLEGGADVRVVQELLGHVNVTTTQIYTKVTATLLREVYQETHPRAR</sequence>
<dbReference type="InterPro" id="IPR011010">
    <property type="entry name" value="DNA_brk_join_enz"/>
</dbReference>
<dbReference type="InterPro" id="IPR002104">
    <property type="entry name" value="Integrase_catalytic"/>
</dbReference>
<evidence type="ECO:0000259" key="13">
    <source>
        <dbReference type="PROSITE" id="PS51900"/>
    </source>
</evidence>
<dbReference type="AlphaFoldDB" id="A0AAJ1EVJ3"/>
<accession>A0AAJ1EVJ3</accession>
<feature type="active site" evidence="11">
    <location>
        <position position="265"/>
    </location>
</feature>
<evidence type="ECO:0000256" key="6">
    <source>
        <dbReference type="ARBA" id="ARBA00022829"/>
    </source>
</evidence>
<comment type="function">
    <text evidence="11">Site-specific tyrosine recombinase, which acts by catalyzing the cutting and rejoining of the recombining DNA molecules. The XerC-XerD complex is essential to convert dimers of the bacterial chromosome into monomers to permit their segregation at cell division. It also contributes to the segregational stability of plasmids.</text>
</comment>
<dbReference type="InterPro" id="IPR010998">
    <property type="entry name" value="Integrase_recombinase_N"/>
</dbReference>
<dbReference type="GO" id="GO:0003677">
    <property type="term" value="F:DNA binding"/>
    <property type="evidence" value="ECO:0007669"/>
    <property type="project" value="UniProtKB-UniRule"/>
</dbReference>
<dbReference type="NCBIfam" id="TIGR02225">
    <property type="entry name" value="recomb_XerD"/>
    <property type="match status" value="1"/>
</dbReference>
<reference evidence="14" key="1">
    <citation type="submission" date="2022-01" db="EMBL/GenBank/DDBJ databases">
        <title>Collection of gut derived symbiotic bacterial strains cultured from healthy donors.</title>
        <authorList>
            <person name="Lin H."/>
            <person name="Kohout C."/>
            <person name="Waligurski E."/>
            <person name="Pamer E.G."/>
        </authorList>
    </citation>
    <scope>NUCLEOTIDE SEQUENCE</scope>
    <source>
        <strain evidence="14">DFI.7.46</strain>
    </source>
</reference>
<dbReference type="InterPro" id="IPR013762">
    <property type="entry name" value="Integrase-like_cat_sf"/>
</dbReference>
<evidence type="ECO:0000256" key="8">
    <source>
        <dbReference type="ARBA" id="ARBA00023125"/>
    </source>
</evidence>
<gene>
    <name evidence="11 14" type="primary">xerD</name>
    <name evidence="14" type="ORF">L0M99_06275</name>
</gene>
<organism evidence="14 15">
    <name type="scientific">Varibaculum cambriense</name>
    <dbReference type="NCBI Taxonomy" id="184870"/>
    <lineage>
        <taxon>Bacteria</taxon>
        <taxon>Bacillati</taxon>
        <taxon>Actinomycetota</taxon>
        <taxon>Actinomycetes</taxon>
        <taxon>Actinomycetales</taxon>
        <taxon>Actinomycetaceae</taxon>
        <taxon>Varibaculum</taxon>
    </lineage>
</organism>
<keyword evidence="5 11" id="KW-0132">Cell division</keyword>
<evidence type="ECO:0000313" key="14">
    <source>
        <dbReference type="EMBL" id="MCG4618097.1"/>
    </source>
</evidence>
<evidence type="ECO:0000256" key="11">
    <source>
        <dbReference type="HAMAP-Rule" id="MF_01807"/>
    </source>
</evidence>
<evidence type="ECO:0000256" key="7">
    <source>
        <dbReference type="ARBA" id="ARBA00022908"/>
    </source>
</evidence>
<dbReference type="InterPro" id="IPR050090">
    <property type="entry name" value="Tyrosine_recombinase_XerCD"/>
</dbReference>
<protein>
    <recommendedName>
        <fullName evidence="3 11">Tyrosine recombinase XerD</fullName>
    </recommendedName>
</protein>
<dbReference type="PANTHER" id="PTHR30349:SF81">
    <property type="entry name" value="TYROSINE RECOMBINASE XERC"/>
    <property type="match status" value="1"/>
</dbReference>
<dbReference type="CDD" id="cd00798">
    <property type="entry name" value="INT_XerDC_C"/>
    <property type="match status" value="1"/>
</dbReference>
<dbReference type="GO" id="GO:0051301">
    <property type="term" value="P:cell division"/>
    <property type="evidence" value="ECO:0007669"/>
    <property type="project" value="UniProtKB-KW"/>
</dbReference>
<dbReference type="HAMAP" id="MF_01807">
    <property type="entry name" value="Recomb_XerD"/>
    <property type="match status" value="1"/>
</dbReference>
<comment type="similarity">
    <text evidence="2 11">Belongs to the 'phage' integrase family. XerD subfamily.</text>
</comment>
<keyword evidence="9 11" id="KW-0233">DNA recombination</keyword>
<keyword evidence="7 11" id="KW-0229">DNA integration</keyword>
<dbReference type="InterPro" id="IPR011932">
    <property type="entry name" value="Recomb_XerD"/>
</dbReference>
<feature type="active site" evidence="11">
    <location>
        <position position="190"/>
    </location>
</feature>
<dbReference type="Gene3D" id="1.10.443.10">
    <property type="entry name" value="Intergrase catalytic core"/>
    <property type="match status" value="1"/>
</dbReference>
<dbReference type="HAMAP" id="MF_01808">
    <property type="entry name" value="Recomb_XerC_XerD"/>
    <property type="match status" value="1"/>
</dbReference>
<dbReference type="RefSeq" id="WP_024058943.1">
    <property type="nucleotide sequence ID" value="NZ_JAGZVZ010000009.1"/>
</dbReference>
<dbReference type="Gene3D" id="1.10.150.130">
    <property type="match status" value="1"/>
</dbReference>
<dbReference type="Pfam" id="PF00589">
    <property type="entry name" value="Phage_integrase"/>
    <property type="match status" value="1"/>
</dbReference>
<feature type="active site" description="O-(3'-phospho-DNA)-tyrosine intermediate" evidence="11">
    <location>
        <position position="297"/>
    </location>
</feature>
<dbReference type="NCBIfam" id="NF001399">
    <property type="entry name" value="PRK00283.1"/>
    <property type="match status" value="1"/>
</dbReference>
<feature type="domain" description="Core-binding (CB)" evidence="13">
    <location>
        <begin position="2"/>
        <end position="93"/>
    </location>
</feature>
<dbReference type="PANTHER" id="PTHR30349">
    <property type="entry name" value="PHAGE INTEGRASE-RELATED"/>
    <property type="match status" value="1"/>
</dbReference>
<evidence type="ECO:0000313" key="15">
    <source>
        <dbReference type="Proteomes" id="UP001200537"/>
    </source>
</evidence>
<evidence type="ECO:0000256" key="5">
    <source>
        <dbReference type="ARBA" id="ARBA00022618"/>
    </source>
</evidence>
<dbReference type="GO" id="GO:0007059">
    <property type="term" value="P:chromosome segregation"/>
    <property type="evidence" value="ECO:0007669"/>
    <property type="project" value="UniProtKB-UniRule"/>
</dbReference>
<keyword evidence="4 11" id="KW-0963">Cytoplasm</keyword>
<dbReference type="GO" id="GO:0005737">
    <property type="term" value="C:cytoplasm"/>
    <property type="evidence" value="ECO:0007669"/>
    <property type="project" value="UniProtKB-SubCell"/>
</dbReference>
<dbReference type="SUPFAM" id="SSF47823">
    <property type="entry name" value="lambda integrase-like, N-terminal domain"/>
    <property type="match status" value="1"/>
</dbReference>
<keyword evidence="8 11" id="KW-0238">DNA-binding</keyword>
<feature type="active site" evidence="11">
    <location>
        <position position="262"/>
    </location>
</feature>
<feature type="domain" description="Tyr recombinase" evidence="12">
    <location>
        <begin position="114"/>
        <end position="310"/>
    </location>
</feature>
<comment type="subunit">
    <text evidence="11">Forms a cyclic heterotetrameric complex composed of two molecules of XerC and two molecules of XerD.</text>
</comment>
<evidence type="ECO:0000256" key="2">
    <source>
        <dbReference type="ARBA" id="ARBA00010450"/>
    </source>
</evidence>
<name>A0AAJ1EVJ3_9ACTO</name>
<dbReference type="InterPro" id="IPR044068">
    <property type="entry name" value="CB"/>
</dbReference>
<dbReference type="InterPro" id="IPR023009">
    <property type="entry name" value="Tyrosine_recombinase_XerC/XerD"/>
</dbReference>
<feature type="active site" evidence="11">
    <location>
        <position position="288"/>
    </location>
</feature>
<dbReference type="GO" id="GO:0009037">
    <property type="term" value="F:tyrosine-based site-specific recombinase activity"/>
    <property type="evidence" value="ECO:0007669"/>
    <property type="project" value="UniProtKB-UniRule"/>
</dbReference>
<evidence type="ECO:0000256" key="9">
    <source>
        <dbReference type="ARBA" id="ARBA00023172"/>
    </source>
</evidence>
<dbReference type="GO" id="GO:0006313">
    <property type="term" value="P:DNA transposition"/>
    <property type="evidence" value="ECO:0007669"/>
    <property type="project" value="UniProtKB-UniRule"/>
</dbReference>
<proteinExistence type="inferred from homology"/>
<evidence type="ECO:0000256" key="4">
    <source>
        <dbReference type="ARBA" id="ARBA00022490"/>
    </source>
</evidence>
<evidence type="ECO:0000256" key="10">
    <source>
        <dbReference type="ARBA" id="ARBA00023306"/>
    </source>
</evidence>
<dbReference type="EMBL" id="JAKNHJ010000011">
    <property type="protein sequence ID" value="MCG4618097.1"/>
    <property type="molecule type" value="Genomic_DNA"/>
</dbReference>
<feature type="active site" evidence="11">
    <location>
        <position position="154"/>
    </location>
</feature>
<dbReference type="Pfam" id="PF02899">
    <property type="entry name" value="Phage_int_SAM_1"/>
    <property type="match status" value="1"/>
</dbReference>
<evidence type="ECO:0000259" key="12">
    <source>
        <dbReference type="PROSITE" id="PS51898"/>
    </source>
</evidence>
<dbReference type="Proteomes" id="UP001200537">
    <property type="component" value="Unassembled WGS sequence"/>
</dbReference>
<dbReference type="SUPFAM" id="SSF56349">
    <property type="entry name" value="DNA breaking-rejoining enzymes"/>
    <property type="match status" value="1"/>
</dbReference>
<dbReference type="InterPro" id="IPR004107">
    <property type="entry name" value="Integrase_SAM-like_N"/>
</dbReference>